<organism evidence="1">
    <name type="scientific">Anaerostipes caccae</name>
    <dbReference type="NCBI Taxonomy" id="105841"/>
    <lineage>
        <taxon>Bacteria</taxon>
        <taxon>Bacillati</taxon>
        <taxon>Bacillota</taxon>
        <taxon>Clostridia</taxon>
        <taxon>Lachnospirales</taxon>
        <taxon>Lachnospiraceae</taxon>
        <taxon>Anaerostipes</taxon>
    </lineage>
</organism>
<dbReference type="EMBL" id="CACRSQ010000010">
    <property type="protein sequence ID" value="VYT40548.1"/>
    <property type="molecule type" value="Genomic_DNA"/>
</dbReference>
<proteinExistence type="predicted"/>
<accession>A0A6N2WEB6</accession>
<evidence type="ECO:0000313" key="1">
    <source>
        <dbReference type="EMBL" id="VYT40548.1"/>
    </source>
</evidence>
<sequence length="41" mass="4843">MDDADDSDSANNLIQIIYRRSLLFHTMADCAFSYVHIHMRR</sequence>
<name>A0A6N2WEB6_9FIRM</name>
<reference evidence="1" key="1">
    <citation type="submission" date="2019-11" db="EMBL/GenBank/DDBJ databases">
        <authorList>
            <person name="Feng L."/>
        </authorList>
    </citation>
    <scope>NUCLEOTIDE SEQUENCE</scope>
    <source>
        <strain evidence="1">AcaccaeLFYP115</strain>
    </source>
</reference>
<gene>
    <name evidence="1" type="ORF">ACLFYP115_03277</name>
</gene>
<dbReference type="AlphaFoldDB" id="A0A6N2WEB6"/>
<protein>
    <submittedName>
        <fullName evidence="1">Uncharacterized protein</fullName>
    </submittedName>
</protein>